<evidence type="ECO:0000313" key="5">
    <source>
        <dbReference type="Proteomes" id="UP001257739"/>
    </source>
</evidence>
<keyword evidence="3" id="KW-1133">Transmembrane helix</keyword>
<feature type="region of interest" description="Disordered" evidence="2">
    <location>
        <begin position="127"/>
        <end position="147"/>
    </location>
</feature>
<dbReference type="Gene3D" id="3.30.70.1880">
    <property type="entry name" value="Protein of unknown function DUF881"/>
    <property type="match status" value="1"/>
</dbReference>
<dbReference type="EMBL" id="JAVDWH010000001">
    <property type="protein sequence ID" value="MDR7086875.1"/>
    <property type="molecule type" value="Genomic_DNA"/>
</dbReference>
<dbReference type="Pfam" id="PF05949">
    <property type="entry name" value="DUF881"/>
    <property type="match status" value="1"/>
</dbReference>
<keyword evidence="3" id="KW-0812">Transmembrane</keyword>
<evidence type="ECO:0000256" key="3">
    <source>
        <dbReference type="SAM" id="Phobius"/>
    </source>
</evidence>
<comment type="caution">
    <text evidence="4">The sequence shown here is derived from an EMBL/GenBank/DDBJ whole genome shotgun (WGS) entry which is preliminary data.</text>
</comment>
<feature type="transmembrane region" description="Helical" evidence="3">
    <location>
        <begin position="38"/>
        <end position="59"/>
    </location>
</feature>
<gene>
    <name evidence="4" type="ORF">J2X11_001714</name>
</gene>
<comment type="similarity">
    <text evidence="1">Belongs to the UPF0749 family.</text>
</comment>
<keyword evidence="3" id="KW-0472">Membrane</keyword>
<dbReference type="PANTHER" id="PTHR37313">
    <property type="entry name" value="UPF0749 PROTEIN RV1825"/>
    <property type="match status" value="1"/>
</dbReference>
<name>A0ABU1UNZ3_9ACTN</name>
<dbReference type="InterPro" id="IPR010273">
    <property type="entry name" value="DUF881"/>
</dbReference>
<protein>
    <submittedName>
        <fullName evidence="4">Uncharacterized protein YlxW (UPF0749 family)</fullName>
    </submittedName>
</protein>
<evidence type="ECO:0000313" key="4">
    <source>
        <dbReference type="EMBL" id="MDR7086875.1"/>
    </source>
</evidence>
<keyword evidence="5" id="KW-1185">Reference proteome</keyword>
<dbReference type="PANTHER" id="PTHR37313:SF1">
    <property type="entry name" value="UPF0749 PROTEIN RV1823"/>
    <property type="match status" value="1"/>
</dbReference>
<evidence type="ECO:0000256" key="2">
    <source>
        <dbReference type="SAM" id="MobiDB-lite"/>
    </source>
</evidence>
<dbReference type="Proteomes" id="UP001257739">
    <property type="component" value="Unassembled WGS sequence"/>
</dbReference>
<reference evidence="4 5" key="1">
    <citation type="submission" date="2023-07" db="EMBL/GenBank/DDBJ databases">
        <title>Sorghum-associated microbial communities from plants grown in Nebraska, USA.</title>
        <authorList>
            <person name="Schachtman D."/>
        </authorList>
    </citation>
    <scope>NUCLEOTIDE SEQUENCE [LARGE SCALE GENOMIC DNA]</scope>
    <source>
        <strain evidence="4 5">BE248</strain>
    </source>
</reference>
<sequence>MADEPDRRTGLLEQIADTALDDDYYVVRAGRYSQSREFNTALTGVVLGLFALLVTMAVIQTRSDRPATERERASLIANVDARKKVLTSRENTAASLRAAVAELRASTNRSDPAYEMLRVETGDRAARGPGITLTATPTSNDDRRNTNHLTDNDLQILVNGLWYAGAEAISVNGRRIGTMSAIRTAGGGITVNYDPIGPPYVIVALGNEDTLESRFNDNPSGRHWLGRVQALRVRNEVTSSDQLTVPAVTAQRLTPIHAKAIEDPR</sequence>
<dbReference type="RefSeq" id="WP_309969550.1">
    <property type="nucleotide sequence ID" value="NZ_JAVDWH010000001.1"/>
</dbReference>
<accession>A0ABU1UNZ3</accession>
<evidence type="ECO:0000256" key="1">
    <source>
        <dbReference type="ARBA" id="ARBA00009108"/>
    </source>
</evidence>
<proteinExistence type="inferred from homology"/>
<organism evidence="4 5">
    <name type="scientific">Aeromicrobium panaciterrae</name>
    <dbReference type="NCBI Taxonomy" id="363861"/>
    <lineage>
        <taxon>Bacteria</taxon>
        <taxon>Bacillati</taxon>
        <taxon>Actinomycetota</taxon>
        <taxon>Actinomycetes</taxon>
        <taxon>Propionibacteriales</taxon>
        <taxon>Nocardioidaceae</taxon>
        <taxon>Aeromicrobium</taxon>
    </lineage>
</organism>